<sequence length="267" mass="30527">MDAKPALFLYPLEHSKILHLVICTRVFLFLCSLFMSQDRFPQFYVSIQVRHAQGIHNVAGEKDHNALLSPEYFDAHLSPLGGQQADNLRKQIRASGQLERIDLVITSPLCRALQTAIQVFGSEGQINGSKEANIDNSGISSLKCPPIVASELCRERLGVHPCDKRRTISENRSRFPTIDFSLIESDEDILWRTDARETDEEIAARGLKFMNWLWTRPEKEIAIVTHHRFLEHTLNALGNDYHPSVKNKMCKKFENCELRSMIIVDKE</sequence>
<comment type="caution">
    <text evidence="2">The sequence shown here is derived from an EMBL/GenBank/DDBJ whole genome shotgun (WGS) entry which is preliminary data.</text>
</comment>
<keyword evidence="3" id="KW-1185">Reference proteome</keyword>
<dbReference type="PANTHER" id="PTHR48100">
    <property type="entry name" value="BROAD-SPECIFICITY PHOSPHATASE YOR283W-RELATED"/>
    <property type="match status" value="1"/>
</dbReference>
<accession>A0A8T2ZFY6</accession>
<organism evidence="2 3">
    <name type="scientific">Populus deltoides</name>
    <name type="common">Eastern poplar</name>
    <name type="synonym">Eastern cottonwood</name>
    <dbReference type="NCBI Taxonomy" id="3696"/>
    <lineage>
        <taxon>Eukaryota</taxon>
        <taxon>Viridiplantae</taxon>
        <taxon>Streptophyta</taxon>
        <taxon>Embryophyta</taxon>
        <taxon>Tracheophyta</taxon>
        <taxon>Spermatophyta</taxon>
        <taxon>Magnoliopsida</taxon>
        <taxon>eudicotyledons</taxon>
        <taxon>Gunneridae</taxon>
        <taxon>Pentapetalae</taxon>
        <taxon>rosids</taxon>
        <taxon>fabids</taxon>
        <taxon>Malpighiales</taxon>
        <taxon>Salicaceae</taxon>
        <taxon>Saliceae</taxon>
        <taxon>Populus</taxon>
    </lineage>
</organism>
<dbReference type="CDD" id="cd07067">
    <property type="entry name" value="HP_PGM_like"/>
    <property type="match status" value="1"/>
</dbReference>
<dbReference type="InterPro" id="IPR050275">
    <property type="entry name" value="PGM_Phosphatase"/>
</dbReference>
<evidence type="ECO:0000313" key="3">
    <source>
        <dbReference type="Proteomes" id="UP000807159"/>
    </source>
</evidence>
<dbReference type="InterPro" id="IPR029033">
    <property type="entry name" value="His_PPase_superfam"/>
</dbReference>
<evidence type="ECO:0008006" key="4">
    <source>
        <dbReference type="Google" id="ProtNLM"/>
    </source>
</evidence>
<dbReference type="GO" id="GO:0005737">
    <property type="term" value="C:cytoplasm"/>
    <property type="evidence" value="ECO:0007669"/>
    <property type="project" value="TreeGrafter"/>
</dbReference>
<dbReference type="InterPro" id="IPR013078">
    <property type="entry name" value="His_Pase_superF_clade-1"/>
</dbReference>
<dbReference type="Proteomes" id="UP000807159">
    <property type="component" value="Chromosome 2"/>
</dbReference>
<protein>
    <recommendedName>
        <fullName evidence="4">Phosphoglycerate mutase-like protein 1</fullName>
    </recommendedName>
</protein>
<dbReference type="Gene3D" id="3.40.50.1240">
    <property type="entry name" value="Phosphoglycerate mutase-like"/>
    <property type="match status" value="1"/>
</dbReference>
<comment type="similarity">
    <text evidence="1">Belongs to the phosphoglycerate mutase family.</text>
</comment>
<dbReference type="GO" id="GO:0016791">
    <property type="term" value="F:phosphatase activity"/>
    <property type="evidence" value="ECO:0007669"/>
    <property type="project" value="TreeGrafter"/>
</dbReference>
<dbReference type="SUPFAM" id="SSF53254">
    <property type="entry name" value="Phosphoglycerate mutase-like"/>
    <property type="match status" value="1"/>
</dbReference>
<proteinExistence type="inferred from homology"/>
<dbReference type="AlphaFoldDB" id="A0A8T2ZFY6"/>
<gene>
    <name evidence="2" type="ORF">H0E87_004563</name>
</gene>
<dbReference type="EMBL" id="JACEGQ020000002">
    <property type="protein sequence ID" value="KAH8516249.1"/>
    <property type="molecule type" value="Genomic_DNA"/>
</dbReference>
<reference evidence="2" key="1">
    <citation type="journal article" date="2021" name="J. Hered.">
        <title>Genome Assembly of Salicaceae Populus deltoides (Eastern Cottonwood) I-69 Based on Nanopore Sequencing and Hi-C Technologies.</title>
        <authorList>
            <person name="Bai S."/>
            <person name="Wu H."/>
            <person name="Zhang J."/>
            <person name="Pan Z."/>
            <person name="Zhao W."/>
            <person name="Li Z."/>
            <person name="Tong C."/>
        </authorList>
    </citation>
    <scope>NUCLEOTIDE SEQUENCE</scope>
    <source>
        <tissue evidence="2">Leaf</tissue>
    </source>
</reference>
<evidence type="ECO:0000313" key="2">
    <source>
        <dbReference type="EMBL" id="KAH8516249.1"/>
    </source>
</evidence>
<dbReference type="PANTHER" id="PTHR48100:SF64">
    <property type="entry name" value="PHOSPHOGLYCERATE MUTASE-LIKE PROTEIN"/>
    <property type="match status" value="1"/>
</dbReference>
<name>A0A8T2ZFY6_POPDE</name>
<evidence type="ECO:0000256" key="1">
    <source>
        <dbReference type="ARBA" id="ARBA00038362"/>
    </source>
</evidence>